<dbReference type="PANTHER" id="PTHR12406">
    <property type="entry name" value="CALCIUM-INDEPENDENT PHOSPHOLIPASE A2 IPLA2 -RELATED"/>
    <property type="match status" value="1"/>
</dbReference>
<evidence type="ECO:0000256" key="3">
    <source>
        <dbReference type="ARBA" id="ARBA00023098"/>
    </source>
</evidence>
<dbReference type="GeneID" id="6748912"/>
<dbReference type="GO" id="GO:0004806">
    <property type="term" value="F:triacylglycerol lipase activity"/>
    <property type="evidence" value="ECO:0000318"/>
    <property type="project" value="GO_Central"/>
</dbReference>
<dbReference type="STRING" id="10228.B3RJ95"/>
<evidence type="ECO:0000313" key="7">
    <source>
        <dbReference type="Proteomes" id="UP000009022"/>
    </source>
</evidence>
<dbReference type="InParanoid" id="B3RJ95"/>
<dbReference type="FunCoup" id="B3RJ95">
    <property type="interactions" value="221"/>
</dbReference>
<evidence type="ECO:0000256" key="2">
    <source>
        <dbReference type="ARBA" id="ARBA00022801"/>
    </source>
</evidence>
<name>B3RJ95_TRIAD</name>
<dbReference type="GO" id="GO:0019433">
    <property type="term" value="P:triglyceride catabolic process"/>
    <property type="evidence" value="ECO:0000318"/>
    <property type="project" value="GO_Central"/>
</dbReference>
<dbReference type="eggNOG" id="KOG3773">
    <property type="taxonomic scope" value="Eukaryota"/>
</dbReference>
<dbReference type="AlphaFoldDB" id="B3RJ95"/>
<keyword evidence="7" id="KW-1185">Reference proteome</keyword>
<dbReference type="GO" id="GO:0005737">
    <property type="term" value="C:cytoplasm"/>
    <property type="evidence" value="ECO:0000318"/>
    <property type="project" value="GO_Central"/>
</dbReference>
<organism evidence="6 7">
    <name type="scientific">Trichoplax adhaerens</name>
    <name type="common">Trichoplax reptans</name>
    <dbReference type="NCBI Taxonomy" id="10228"/>
    <lineage>
        <taxon>Eukaryota</taxon>
        <taxon>Metazoa</taxon>
        <taxon>Placozoa</taxon>
        <taxon>Uniplacotomia</taxon>
        <taxon>Trichoplacea</taxon>
        <taxon>Trichoplacidae</taxon>
        <taxon>Trichoplax</taxon>
    </lineage>
</organism>
<dbReference type="GO" id="GO:0016020">
    <property type="term" value="C:membrane"/>
    <property type="evidence" value="ECO:0000318"/>
    <property type="project" value="GO_Central"/>
</dbReference>
<feature type="short sequence motif" description="GXGXXG" evidence="4">
    <location>
        <begin position="7"/>
        <end position="12"/>
    </location>
</feature>
<dbReference type="EC" id="3.1.1.3" evidence="1"/>
<dbReference type="OrthoDB" id="197155at2759"/>
<feature type="short sequence motif" description="GXSXG" evidence="4">
    <location>
        <begin position="38"/>
        <end position="42"/>
    </location>
</feature>
<feature type="domain" description="PNPLA" evidence="5">
    <location>
        <begin position="3"/>
        <end position="172"/>
    </location>
</feature>
<dbReference type="Pfam" id="PF01734">
    <property type="entry name" value="Patatin"/>
    <property type="match status" value="1"/>
</dbReference>
<evidence type="ECO:0000259" key="5">
    <source>
        <dbReference type="PROSITE" id="PS51635"/>
    </source>
</evidence>
<evidence type="ECO:0000256" key="4">
    <source>
        <dbReference type="PROSITE-ProRule" id="PRU01161"/>
    </source>
</evidence>
<dbReference type="PANTHER" id="PTHR12406:SF41">
    <property type="entry name" value="BRUMMER, ISOFORM B-RELATED"/>
    <property type="match status" value="1"/>
</dbReference>
<dbReference type="Proteomes" id="UP000009022">
    <property type="component" value="Unassembled WGS sequence"/>
</dbReference>
<evidence type="ECO:0000256" key="1">
    <source>
        <dbReference type="ARBA" id="ARBA00013279"/>
    </source>
</evidence>
<feature type="short sequence motif" description="DGA/G" evidence="4">
    <location>
        <begin position="159"/>
        <end position="161"/>
    </location>
</feature>
<dbReference type="PROSITE" id="PS51635">
    <property type="entry name" value="PNPLA"/>
    <property type="match status" value="1"/>
</dbReference>
<feature type="active site" description="Proton acceptor" evidence="4">
    <location>
        <position position="159"/>
    </location>
</feature>
<keyword evidence="3 4" id="KW-0443">Lipid metabolism</keyword>
<feature type="active site" description="Nucleophile" evidence="4">
    <location>
        <position position="40"/>
    </location>
</feature>
<reference evidence="6 7" key="1">
    <citation type="journal article" date="2008" name="Nature">
        <title>The Trichoplax genome and the nature of placozoans.</title>
        <authorList>
            <person name="Srivastava M."/>
            <person name="Begovic E."/>
            <person name="Chapman J."/>
            <person name="Putnam N.H."/>
            <person name="Hellsten U."/>
            <person name="Kawashima T."/>
            <person name="Kuo A."/>
            <person name="Mitros T."/>
            <person name="Salamov A."/>
            <person name="Carpenter M.L."/>
            <person name="Signorovitch A.Y."/>
            <person name="Moreno M.A."/>
            <person name="Kamm K."/>
            <person name="Grimwood J."/>
            <person name="Schmutz J."/>
            <person name="Shapiro H."/>
            <person name="Grigoriev I.V."/>
            <person name="Buss L.W."/>
            <person name="Schierwater B."/>
            <person name="Dellaporta S.L."/>
            <person name="Rokhsar D.S."/>
        </authorList>
    </citation>
    <scope>NUCLEOTIDE SEQUENCE [LARGE SCALE GENOMIC DNA]</scope>
    <source>
        <strain evidence="6 7">Grell-BS-1999</strain>
    </source>
</reference>
<evidence type="ECO:0000313" key="6">
    <source>
        <dbReference type="EMBL" id="EDV29289.1"/>
    </source>
</evidence>
<dbReference type="OMA" id="KEWNISF"/>
<proteinExistence type="predicted"/>
<dbReference type="SUPFAM" id="SSF52151">
    <property type="entry name" value="FabD/lysophospholipase-like"/>
    <property type="match status" value="1"/>
</dbReference>
<sequence>MNLSLAGCGFLGLYHLGVVSCLKEHAPQFVNSLRSVSGASAGALSGLVLLVDCPLGLITNEMMKVVKSIRSSSLGPYNPKFNITKTLSALLASFAPDNVHEIVSGRLFISLTRLSDMQNVMISEFHSKNDLIEALCTSSFVPIWSGMTPIIYRGEHYIDGGFSDNQPQPFGQNTILVSPFYGESDICPNDNSMSFHQFCCNNTNIQVSLSNIYRLSRALFPPEPRVLRSMCQQGYLDALRFLQNKMAGYCKYQH</sequence>
<keyword evidence="4" id="KW-0442">Lipid degradation</keyword>
<dbReference type="KEGG" id="tad:TRIADDRAFT_18188"/>
<dbReference type="CTD" id="6748912"/>
<keyword evidence="2 4" id="KW-0378">Hydrolase</keyword>
<dbReference type="GO" id="GO:0005811">
    <property type="term" value="C:lipid droplet"/>
    <property type="evidence" value="ECO:0000318"/>
    <property type="project" value="GO_Central"/>
</dbReference>
<dbReference type="InterPro" id="IPR002641">
    <property type="entry name" value="PNPLA_dom"/>
</dbReference>
<dbReference type="EMBL" id="DS985241">
    <property type="protein sequence ID" value="EDV29289.1"/>
    <property type="molecule type" value="Genomic_DNA"/>
</dbReference>
<gene>
    <name evidence="6" type="ORF">TRIADDRAFT_18188</name>
</gene>
<dbReference type="CDD" id="cd07218">
    <property type="entry name" value="Pat_iPLA2"/>
    <property type="match status" value="1"/>
</dbReference>
<dbReference type="HOGENOM" id="CLU_018371_4_0_1"/>
<dbReference type="InterPro" id="IPR016035">
    <property type="entry name" value="Acyl_Trfase/lysoPLipase"/>
</dbReference>
<dbReference type="Gene3D" id="3.40.1090.10">
    <property type="entry name" value="Cytosolic phospholipase A2 catalytic domain"/>
    <property type="match status" value="1"/>
</dbReference>
<dbReference type="FunFam" id="3.40.1090.10:FF:000003">
    <property type="entry name" value="Patatin-like phospholipase domain-containing protein 2"/>
    <property type="match status" value="1"/>
</dbReference>
<protein>
    <recommendedName>
        <fullName evidence="1">triacylglycerol lipase</fullName>
        <ecNumber evidence="1">3.1.1.3</ecNumber>
    </recommendedName>
</protein>
<dbReference type="RefSeq" id="XP_002108491.1">
    <property type="nucleotide sequence ID" value="XM_002108455.1"/>
</dbReference>
<dbReference type="GO" id="GO:0055088">
    <property type="term" value="P:lipid homeostasis"/>
    <property type="evidence" value="ECO:0000318"/>
    <property type="project" value="GO_Central"/>
</dbReference>
<dbReference type="InterPro" id="IPR033562">
    <property type="entry name" value="PLPL"/>
</dbReference>
<accession>B3RJ95</accession>
<dbReference type="PhylomeDB" id="B3RJ95"/>